<accession>A0A9W9KNI8</accession>
<dbReference type="Pfam" id="PF13302">
    <property type="entry name" value="Acetyltransf_3"/>
    <property type="match status" value="1"/>
</dbReference>
<dbReference type="AlphaFoldDB" id="A0A9W9KNI8"/>
<dbReference type="GeneID" id="81352148"/>
<dbReference type="EMBL" id="JAPQKI010000001">
    <property type="protein sequence ID" value="KAJ5112620.1"/>
    <property type="molecule type" value="Genomic_DNA"/>
</dbReference>
<reference evidence="2" key="1">
    <citation type="submission" date="2022-11" db="EMBL/GenBank/DDBJ databases">
        <authorList>
            <person name="Petersen C."/>
        </authorList>
    </citation>
    <scope>NUCLEOTIDE SEQUENCE</scope>
    <source>
        <strain evidence="2">IBT 30761</strain>
    </source>
</reference>
<feature type="domain" description="N-acetyltransferase" evidence="1">
    <location>
        <begin position="124"/>
        <end position="221"/>
    </location>
</feature>
<name>A0A9W9KNI8_9EURO</name>
<comment type="caution">
    <text evidence="2">The sequence shown here is derived from an EMBL/GenBank/DDBJ whole genome shotgun (WGS) entry which is preliminary data.</text>
</comment>
<dbReference type="GO" id="GO:0016747">
    <property type="term" value="F:acyltransferase activity, transferring groups other than amino-acyl groups"/>
    <property type="evidence" value="ECO:0007669"/>
    <property type="project" value="InterPro"/>
</dbReference>
<dbReference type="RefSeq" id="XP_056480393.1">
    <property type="nucleotide sequence ID" value="XM_056613169.1"/>
</dbReference>
<keyword evidence="3" id="KW-1185">Reference proteome</keyword>
<evidence type="ECO:0000313" key="3">
    <source>
        <dbReference type="Proteomes" id="UP001149074"/>
    </source>
</evidence>
<reference evidence="2" key="2">
    <citation type="journal article" date="2023" name="IMA Fungus">
        <title>Comparative genomic study of the Penicillium genus elucidates a diverse pangenome and 15 lateral gene transfer events.</title>
        <authorList>
            <person name="Petersen C."/>
            <person name="Sorensen T."/>
            <person name="Nielsen M.R."/>
            <person name="Sondergaard T.E."/>
            <person name="Sorensen J.L."/>
            <person name="Fitzpatrick D.A."/>
            <person name="Frisvad J.C."/>
            <person name="Nielsen K.L."/>
        </authorList>
    </citation>
    <scope>NUCLEOTIDE SEQUENCE</scope>
    <source>
        <strain evidence="2">IBT 30761</strain>
    </source>
</reference>
<protein>
    <recommendedName>
        <fullName evidence="1">N-acetyltransferase domain-containing protein</fullName>
    </recommendedName>
</protein>
<gene>
    <name evidence="2" type="ORF">N7532_000665</name>
</gene>
<sequence>MPIHYNIHTKEPYLRLPEPLSNIIITPHRLHQLEETIDAKVPLLNDPIIYLNLTGPPYPYLREHEEEWVKMRCEAGAPVLNALRAEFETSVKEQQFFDFCPFSVIREVTEQDPTTGDPLKDILIGDVGISRYSFYEYEHGSEEKAEAQRLNDELPAGDERIVWQIGDFMAPSHHGRGIMTQAMRMVLQDWGVPRMNIKLLKAGAFVENIGSIKVFEKNNFKVVGTLKDWVSISESRGGGRRSLVLVKWKGL</sequence>
<dbReference type="OrthoDB" id="630895at2759"/>
<proteinExistence type="predicted"/>
<dbReference type="PANTHER" id="PTHR43328">
    <property type="entry name" value="ACETYLTRANSFERASE-RELATED"/>
    <property type="match status" value="1"/>
</dbReference>
<evidence type="ECO:0000313" key="2">
    <source>
        <dbReference type="EMBL" id="KAJ5112620.1"/>
    </source>
</evidence>
<evidence type="ECO:0000259" key="1">
    <source>
        <dbReference type="Pfam" id="PF13302"/>
    </source>
</evidence>
<dbReference type="SUPFAM" id="SSF55729">
    <property type="entry name" value="Acyl-CoA N-acyltransferases (Nat)"/>
    <property type="match status" value="1"/>
</dbReference>
<dbReference type="Proteomes" id="UP001149074">
    <property type="component" value="Unassembled WGS sequence"/>
</dbReference>
<dbReference type="InterPro" id="IPR000182">
    <property type="entry name" value="GNAT_dom"/>
</dbReference>
<dbReference type="Gene3D" id="3.40.630.30">
    <property type="match status" value="1"/>
</dbReference>
<organism evidence="2 3">
    <name type="scientific">Penicillium argentinense</name>
    <dbReference type="NCBI Taxonomy" id="1131581"/>
    <lineage>
        <taxon>Eukaryota</taxon>
        <taxon>Fungi</taxon>
        <taxon>Dikarya</taxon>
        <taxon>Ascomycota</taxon>
        <taxon>Pezizomycotina</taxon>
        <taxon>Eurotiomycetes</taxon>
        <taxon>Eurotiomycetidae</taxon>
        <taxon>Eurotiales</taxon>
        <taxon>Aspergillaceae</taxon>
        <taxon>Penicillium</taxon>
    </lineage>
</organism>
<dbReference type="InterPro" id="IPR016181">
    <property type="entry name" value="Acyl_CoA_acyltransferase"/>
</dbReference>
<dbReference type="PANTHER" id="PTHR43328:SF1">
    <property type="entry name" value="N-ACETYLTRANSFERASE DOMAIN-CONTAINING PROTEIN"/>
    <property type="match status" value="1"/>
</dbReference>